<dbReference type="Proteomes" id="UP000095333">
    <property type="component" value="Unassembled WGS sequence"/>
</dbReference>
<evidence type="ECO:0000313" key="4">
    <source>
        <dbReference type="Proteomes" id="UP000095333"/>
    </source>
</evidence>
<evidence type="ECO:0000313" key="5">
    <source>
        <dbReference type="Proteomes" id="UP000283713"/>
    </source>
</evidence>
<organism evidence="1 4">
    <name type="scientific">Phocaeicola vulgatus</name>
    <name type="common">Bacteroides vulgatus</name>
    <dbReference type="NCBI Taxonomy" id="821"/>
    <lineage>
        <taxon>Bacteria</taxon>
        <taxon>Pseudomonadati</taxon>
        <taxon>Bacteroidota</taxon>
        <taxon>Bacteroidia</taxon>
        <taxon>Bacteroidales</taxon>
        <taxon>Bacteroidaceae</taxon>
        <taxon>Phocaeicola</taxon>
    </lineage>
</organism>
<dbReference type="RefSeq" id="WP_057249541.1">
    <property type="nucleotide sequence ID" value="NZ_CP081912.1"/>
</dbReference>
<protein>
    <submittedName>
        <fullName evidence="1">Uncharacterized protein</fullName>
    </submittedName>
</protein>
<dbReference type="EMBL" id="CYZI01000002">
    <property type="protein sequence ID" value="CUN69280.1"/>
    <property type="molecule type" value="Genomic_DNA"/>
</dbReference>
<evidence type="ECO:0000313" key="3">
    <source>
        <dbReference type="EMBL" id="TSE46943.1"/>
    </source>
</evidence>
<evidence type="ECO:0000313" key="6">
    <source>
        <dbReference type="Proteomes" id="UP000408523"/>
    </source>
</evidence>
<dbReference type="EMBL" id="RWHZ01000075">
    <property type="protein sequence ID" value="TSE46943.1"/>
    <property type="molecule type" value="Genomic_DNA"/>
</dbReference>
<dbReference type="Proteomes" id="UP000283713">
    <property type="component" value="Unassembled WGS sequence"/>
</dbReference>
<reference evidence="3 6" key="3">
    <citation type="journal article" date="2019" name="Nat. Commun.">
        <title>Gram positive-like bacteriocins with broad spectrum anti-Bacteroidales activity encoded on mobile elements of the human gut microbiota.</title>
        <authorList>
            <person name="Bechon N."/>
            <person name="Coyne M.J.Jr."/>
            <person name="Laclare-Mceneany V."/>
            <person name="Chatzidaki-Livanis M."/>
            <person name="Ghigo J.-M."/>
            <person name="Comstock L.E."/>
        </authorList>
    </citation>
    <scope>NUCLEOTIDE SEQUENCE [LARGE SCALE GENOMIC DNA]</scope>
    <source>
        <strain evidence="3 6">CL01T12C17</strain>
    </source>
</reference>
<evidence type="ECO:0000313" key="1">
    <source>
        <dbReference type="EMBL" id="CUN69280.1"/>
    </source>
</evidence>
<evidence type="ECO:0000313" key="2">
    <source>
        <dbReference type="EMBL" id="RHH72881.1"/>
    </source>
</evidence>
<dbReference type="Proteomes" id="UP000408523">
    <property type="component" value="Unassembled WGS sequence"/>
</dbReference>
<name>A0A173Z0M8_PHOVU</name>
<dbReference type="AlphaFoldDB" id="A0A173Z0M8"/>
<dbReference type="EMBL" id="QRKA01000068">
    <property type="protein sequence ID" value="RHH72881.1"/>
    <property type="molecule type" value="Genomic_DNA"/>
</dbReference>
<proteinExistence type="predicted"/>
<sequence>MTIEDRLKKIGDCDIKIIKSEIVKDAKLVIFKFDEFDTSAAIIYNTGELFHLKDWQGGVPATQKDIEEFDWLSEDGKDAIVLDGLPRLLI</sequence>
<accession>A0A173Z0M8</accession>
<gene>
    <name evidence="2" type="ORF">DW193_22060</name>
    <name evidence="3" type="ORF">EH214_03849</name>
    <name evidence="1" type="ORF">ERS852457_00647</name>
</gene>
<reference evidence="1 4" key="1">
    <citation type="submission" date="2015-09" db="EMBL/GenBank/DDBJ databases">
        <authorList>
            <consortium name="Pathogen Informatics"/>
        </authorList>
    </citation>
    <scope>NUCLEOTIDE SEQUENCE [LARGE SCALE GENOMIC DNA]</scope>
    <source>
        <strain evidence="1 4">2789STDY5834842</strain>
    </source>
</reference>
<reference evidence="2 5" key="2">
    <citation type="submission" date="2018-08" db="EMBL/GenBank/DDBJ databases">
        <title>A genome reference for cultivated species of the human gut microbiota.</title>
        <authorList>
            <person name="Zou Y."/>
            <person name="Xue W."/>
            <person name="Luo G."/>
        </authorList>
    </citation>
    <scope>NUCLEOTIDE SEQUENCE [LARGE SCALE GENOMIC DNA]</scope>
    <source>
        <strain evidence="2 5">AM16-6</strain>
    </source>
</reference>